<organism evidence="1 2">
    <name type="scientific">Dreissena polymorpha</name>
    <name type="common">Zebra mussel</name>
    <name type="synonym">Mytilus polymorpha</name>
    <dbReference type="NCBI Taxonomy" id="45954"/>
    <lineage>
        <taxon>Eukaryota</taxon>
        <taxon>Metazoa</taxon>
        <taxon>Spiralia</taxon>
        <taxon>Lophotrochozoa</taxon>
        <taxon>Mollusca</taxon>
        <taxon>Bivalvia</taxon>
        <taxon>Autobranchia</taxon>
        <taxon>Heteroconchia</taxon>
        <taxon>Euheterodonta</taxon>
        <taxon>Imparidentia</taxon>
        <taxon>Neoheterodontei</taxon>
        <taxon>Myida</taxon>
        <taxon>Dreissenoidea</taxon>
        <taxon>Dreissenidae</taxon>
        <taxon>Dreissena</taxon>
    </lineage>
</organism>
<comment type="caution">
    <text evidence="1">The sequence shown here is derived from an EMBL/GenBank/DDBJ whole genome shotgun (WGS) entry which is preliminary data.</text>
</comment>
<sequence>MYEIHLIITSQKDMLLELKMINSQIGNPQLCSITEDDCSGRFNTTLYSGIPCVTLSYSINKTRNGYSPHWPLHSRGRHVFLVMSRYDLYANGDVSRTGVIGITYSSSACYNNRVSVNEVIVSLFTTISVAAHELGHK</sequence>
<dbReference type="InterPro" id="IPR024079">
    <property type="entry name" value="MetalloPept_cat_dom_sf"/>
</dbReference>
<name>A0A9D4N1Z3_DREPO</name>
<dbReference type="AlphaFoldDB" id="A0A9D4N1Z3"/>
<reference evidence="1" key="2">
    <citation type="submission" date="2020-11" db="EMBL/GenBank/DDBJ databases">
        <authorList>
            <person name="McCartney M.A."/>
            <person name="Auch B."/>
            <person name="Kono T."/>
            <person name="Mallez S."/>
            <person name="Becker A."/>
            <person name="Gohl D.M."/>
            <person name="Silverstein K.A.T."/>
            <person name="Koren S."/>
            <person name="Bechman K.B."/>
            <person name="Herman A."/>
            <person name="Abrahante J.E."/>
            <person name="Garbe J."/>
        </authorList>
    </citation>
    <scope>NUCLEOTIDE SEQUENCE</scope>
    <source>
        <strain evidence="1">Duluth1</strain>
        <tissue evidence="1">Whole animal</tissue>
    </source>
</reference>
<keyword evidence="2" id="KW-1185">Reference proteome</keyword>
<dbReference type="Gene3D" id="3.40.390.10">
    <property type="entry name" value="Collagenase (Catalytic Domain)"/>
    <property type="match status" value="1"/>
</dbReference>
<gene>
    <name evidence="1" type="ORF">DPMN_010378</name>
</gene>
<protein>
    <recommendedName>
        <fullName evidence="3">Peptidase M12B domain-containing protein</fullName>
    </recommendedName>
</protein>
<evidence type="ECO:0000313" key="2">
    <source>
        <dbReference type="Proteomes" id="UP000828390"/>
    </source>
</evidence>
<dbReference type="EMBL" id="JAIWYP010000001">
    <property type="protein sequence ID" value="KAH3886373.1"/>
    <property type="molecule type" value="Genomic_DNA"/>
</dbReference>
<reference evidence="1" key="1">
    <citation type="journal article" date="2019" name="bioRxiv">
        <title>The Genome of the Zebra Mussel, Dreissena polymorpha: A Resource for Invasive Species Research.</title>
        <authorList>
            <person name="McCartney M.A."/>
            <person name="Auch B."/>
            <person name="Kono T."/>
            <person name="Mallez S."/>
            <person name="Zhang Y."/>
            <person name="Obille A."/>
            <person name="Becker A."/>
            <person name="Abrahante J.E."/>
            <person name="Garbe J."/>
            <person name="Badalamenti J.P."/>
            <person name="Herman A."/>
            <person name="Mangelson H."/>
            <person name="Liachko I."/>
            <person name="Sullivan S."/>
            <person name="Sone E.D."/>
            <person name="Koren S."/>
            <person name="Silverstein K.A.T."/>
            <person name="Beckman K.B."/>
            <person name="Gohl D.M."/>
        </authorList>
    </citation>
    <scope>NUCLEOTIDE SEQUENCE</scope>
    <source>
        <strain evidence="1">Duluth1</strain>
        <tissue evidence="1">Whole animal</tissue>
    </source>
</reference>
<evidence type="ECO:0000313" key="1">
    <source>
        <dbReference type="EMBL" id="KAH3886373.1"/>
    </source>
</evidence>
<dbReference type="Proteomes" id="UP000828390">
    <property type="component" value="Unassembled WGS sequence"/>
</dbReference>
<evidence type="ECO:0008006" key="3">
    <source>
        <dbReference type="Google" id="ProtNLM"/>
    </source>
</evidence>
<proteinExistence type="predicted"/>
<dbReference type="SUPFAM" id="SSF55486">
    <property type="entry name" value="Metalloproteases ('zincins'), catalytic domain"/>
    <property type="match status" value="1"/>
</dbReference>
<accession>A0A9D4N1Z3</accession>
<dbReference type="GO" id="GO:0008237">
    <property type="term" value="F:metallopeptidase activity"/>
    <property type="evidence" value="ECO:0007669"/>
    <property type="project" value="InterPro"/>
</dbReference>